<evidence type="ECO:0000313" key="5">
    <source>
        <dbReference type="Proteomes" id="UP001055439"/>
    </source>
</evidence>
<evidence type="ECO:0000313" key="4">
    <source>
        <dbReference type="EMBL" id="URD94774.1"/>
    </source>
</evidence>
<keyword evidence="2" id="KW-0812">Transmembrane</keyword>
<keyword evidence="3" id="KW-0732">Signal</keyword>
<dbReference type="EMBL" id="CP097506">
    <property type="protein sequence ID" value="URD94774.1"/>
    <property type="molecule type" value="Genomic_DNA"/>
</dbReference>
<sequence length="209" mass="22095">MTCHLVLGMHAVLASNQAFVQITCATASEFAPLLYKETESHCTCEETKRIKKSCVAGGTCLFLVVVPMLCQAAVAFSIRSRASLEPSIPALDSSNHQTKTSVPQSHFVYSNDSCSDGARAGTVLSTLDLCVLSVSEATATADPDPPRCDVCSSPRIIPLNEGASNINASAAGGRRRRHKSWISSASTIPPPRSSSALPGRKTPGHEQKV</sequence>
<evidence type="ECO:0000256" key="1">
    <source>
        <dbReference type="SAM" id="MobiDB-lite"/>
    </source>
</evidence>
<feature type="region of interest" description="Disordered" evidence="1">
    <location>
        <begin position="162"/>
        <end position="209"/>
    </location>
</feature>
<keyword evidence="5" id="KW-1185">Reference proteome</keyword>
<keyword evidence="2" id="KW-1133">Transmembrane helix</keyword>
<accession>A0A9E7FEF7</accession>
<feature type="signal peptide" evidence="3">
    <location>
        <begin position="1"/>
        <end position="18"/>
    </location>
</feature>
<keyword evidence="2" id="KW-0472">Membrane</keyword>
<evidence type="ECO:0000256" key="3">
    <source>
        <dbReference type="SAM" id="SignalP"/>
    </source>
</evidence>
<organism evidence="4 5">
    <name type="scientific">Musa troglodytarum</name>
    <name type="common">fe'i banana</name>
    <dbReference type="NCBI Taxonomy" id="320322"/>
    <lineage>
        <taxon>Eukaryota</taxon>
        <taxon>Viridiplantae</taxon>
        <taxon>Streptophyta</taxon>
        <taxon>Embryophyta</taxon>
        <taxon>Tracheophyta</taxon>
        <taxon>Spermatophyta</taxon>
        <taxon>Magnoliopsida</taxon>
        <taxon>Liliopsida</taxon>
        <taxon>Zingiberales</taxon>
        <taxon>Musaceae</taxon>
        <taxon>Musa</taxon>
    </lineage>
</organism>
<protein>
    <submittedName>
        <fullName evidence="4">Uncharacterized protein</fullName>
    </submittedName>
</protein>
<feature type="transmembrane region" description="Helical" evidence="2">
    <location>
        <begin position="55"/>
        <end position="78"/>
    </location>
</feature>
<evidence type="ECO:0000256" key="2">
    <source>
        <dbReference type="SAM" id="Phobius"/>
    </source>
</evidence>
<gene>
    <name evidence="4" type="ORF">MUK42_35663</name>
</gene>
<feature type="compositionally biased region" description="Low complexity" evidence="1">
    <location>
        <begin position="162"/>
        <end position="172"/>
    </location>
</feature>
<dbReference type="Proteomes" id="UP001055439">
    <property type="component" value="Chromosome 4"/>
</dbReference>
<feature type="chain" id="PRO_5039042178" evidence="3">
    <location>
        <begin position="19"/>
        <end position="209"/>
    </location>
</feature>
<proteinExistence type="predicted"/>
<dbReference type="AlphaFoldDB" id="A0A9E7FEF7"/>
<name>A0A9E7FEF7_9LILI</name>
<reference evidence="4" key="1">
    <citation type="submission" date="2022-05" db="EMBL/GenBank/DDBJ databases">
        <title>The Musa troglodytarum L. genome provides insights into the mechanism of non-climacteric behaviour and enrichment of carotenoids.</title>
        <authorList>
            <person name="Wang J."/>
        </authorList>
    </citation>
    <scope>NUCLEOTIDE SEQUENCE</scope>
    <source>
        <tissue evidence="4">Leaf</tissue>
    </source>
</reference>